<keyword evidence="6" id="KW-1185">Reference proteome</keyword>
<dbReference type="EMBL" id="ADLN01000120">
    <property type="protein sequence ID" value="EHI57395.1"/>
    <property type="molecule type" value="Genomic_DNA"/>
</dbReference>
<name>G5ILX6_9FIRM</name>
<organism evidence="5 6">
    <name type="scientific">Hungatella hathewayi WAL-18680</name>
    <dbReference type="NCBI Taxonomy" id="742737"/>
    <lineage>
        <taxon>Bacteria</taxon>
        <taxon>Bacillati</taxon>
        <taxon>Bacillota</taxon>
        <taxon>Clostridia</taxon>
        <taxon>Lachnospirales</taxon>
        <taxon>Lachnospiraceae</taxon>
        <taxon>Hungatella</taxon>
    </lineage>
</organism>
<accession>G5ILX6</accession>
<evidence type="ECO:0000256" key="1">
    <source>
        <dbReference type="ARBA" id="ARBA00001964"/>
    </source>
</evidence>
<dbReference type="PATRIC" id="fig|742737.3.peg.4490"/>
<comment type="similarity">
    <text evidence="2">Belongs to the transketolase family.</text>
</comment>
<evidence type="ECO:0000259" key="4">
    <source>
        <dbReference type="Pfam" id="PF00456"/>
    </source>
</evidence>
<dbReference type="Proteomes" id="UP000005384">
    <property type="component" value="Unassembled WGS sequence"/>
</dbReference>
<keyword evidence="3" id="KW-0786">Thiamine pyrophosphate</keyword>
<dbReference type="Pfam" id="PF00456">
    <property type="entry name" value="Transketolase_N"/>
    <property type="match status" value="1"/>
</dbReference>
<evidence type="ECO:0000313" key="6">
    <source>
        <dbReference type="Proteomes" id="UP000005384"/>
    </source>
</evidence>
<evidence type="ECO:0000256" key="3">
    <source>
        <dbReference type="ARBA" id="ARBA00023052"/>
    </source>
</evidence>
<dbReference type="AlphaFoldDB" id="G5ILX6"/>
<dbReference type="SUPFAM" id="SSF52518">
    <property type="entry name" value="Thiamin diphosphate-binding fold (THDP-binding)"/>
    <property type="match status" value="1"/>
</dbReference>
<dbReference type="Gene3D" id="3.40.50.970">
    <property type="match status" value="1"/>
</dbReference>
<protein>
    <recommendedName>
        <fullName evidence="4">Transketolase N-terminal domain-containing protein</fullName>
    </recommendedName>
</protein>
<gene>
    <name evidence="5" type="ORF">HMPREF9473_04504</name>
</gene>
<dbReference type="RefSeq" id="WP_006782492.1">
    <property type="nucleotide sequence ID" value="NZ_CP040506.1"/>
</dbReference>
<dbReference type="InterPro" id="IPR029061">
    <property type="entry name" value="THDP-binding"/>
</dbReference>
<comment type="caution">
    <text evidence="5">The sequence shown here is derived from an EMBL/GenBank/DDBJ whole genome shotgun (WGS) entry which is preliminary data.</text>
</comment>
<dbReference type="PANTHER" id="PTHR47514">
    <property type="entry name" value="TRANSKETOLASE N-TERMINAL SECTION-RELATED"/>
    <property type="match status" value="1"/>
</dbReference>
<reference evidence="5 6" key="1">
    <citation type="submission" date="2011-08" db="EMBL/GenBank/DDBJ databases">
        <title>The Genome Sequence of Clostridium hathewayi WAL-18680.</title>
        <authorList>
            <consortium name="The Broad Institute Genome Sequencing Platform"/>
            <person name="Earl A."/>
            <person name="Ward D."/>
            <person name="Feldgarden M."/>
            <person name="Gevers D."/>
            <person name="Finegold S.M."/>
            <person name="Summanen P.H."/>
            <person name="Molitoris D.R."/>
            <person name="Song M."/>
            <person name="Daigneault M."/>
            <person name="Allen-Vercoe E."/>
            <person name="Young S.K."/>
            <person name="Zeng Q."/>
            <person name="Gargeya S."/>
            <person name="Fitzgerald M."/>
            <person name="Haas B."/>
            <person name="Abouelleil A."/>
            <person name="Alvarado L."/>
            <person name="Arachchi H.M."/>
            <person name="Berlin A."/>
            <person name="Brown A."/>
            <person name="Chapman S.B."/>
            <person name="Chen Z."/>
            <person name="Dunbar C."/>
            <person name="Freedman E."/>
            <person name="Gearin G."/>
            <person name="Gellesch M."/>
            <person name="Goldberg J."/>
            <person name="Griggs A."/>
            <person name="Gujja S."/>
            <person name="Heiman D."/>
            <person name="Howarth C."/>
            <person name="Larson L."/>
            <person name="Lui A."/>
            <person name="MacDonald P.J.P."/>
            <person name="Montmayeur A."/>
            <person name="Murphy C."/>
            <person name="Neiman D."/>
            <person name="Pearson M."/>
            <person name="Priest M."/>
            <person name="Roberts A."/>
            <person name="Saif S."/>
            <person name="Shea T."/>
            <person name="Shenoy N."/>
            <person name="Sisk P."/>
            <person name="Stolte C."/>
            <person name="Sykes S."/>
            <person name="Wortman J."/>
            <person name="Nusbaum C."/>
            <person name="Birren B."/>
        </authorList>
    </citation>
    <scope>NUCLEOTIDE SEQUENCE [LARGE SCALE GENOMIC DNA]</scope>
    <source>
        <strain evidence="5 6">WAL-18680</strain>
    </source>
</reference>
<comment type="cofactor">
    <cofactor evidence="1">
        <name>thiamine diphosphate</name>
        <dbReference type="ChEBI" id="CHEBI:58937"/>
    </cofactor>
</comment>
<feature type="domain" description="Transketolase N-terminal" evidence="4">
    <location>
        <begin position="82"/>
        <end position="260"/>
    </location>
</feature>
<proteinExistence type="inferred from homology"/>
<sequence>MTWQEEVNKMARGIRLRVLEHTIMENGGYLCQACSSAEIMSTLYKKILKLEKLDKPLMPGPFTGTPGKDHKAVTGVRFNGNHNPDCDSFILSPAQYALVLYAALIEAGRMDENGMKEYNMDGGSVEMIGAEHSPGMEVTTGSLGQGISQAAGIAFARKQRGDQGRVVVLLSDGECQSGEFWEAVQAASFHHLDNILAFIDVNGYQCDGKMTTVMNIEPFEERLRSFGACVHRIDGHDIEKIAEMGKMEACGKPTFVLCDTDPCHGLEFLREREPKYHYIRFLNQEDRERYRGYYEKLITEEN</sequence>
<evidence type="ECO:0000256" key="2">
    <source>
        <dbReference type="ARBA" id="ARBA00007131"/>
    </source>
</evidence>
<dbReference type="HOGENOM" id="CLU_009227_4_1_9"/>
<dbReference type="PANTHER" id="PTHR47514:SF1">
    <property type="entry name" value="TRANSKETOLASE N-TERMINAL SECTION-RELATED"/>
    <property type="match status" value="1"/>
</dbReference>
<dbReference type="InterPro" id="IPR005474">
    <property type="entry name" value="Transketolase_N"/>
</dbReference>
<evidence type="ECO:0000313" key="5">
    <source>
        <dbReference type="EMBL" id="EHI57395.1"/>
    </source>
</evidence>